<organism evidence="8 9">
    <name type="scientific">Mycobacterium aquaticum</name>
    <dbReference type="NCBI Taxonomy" id="1927124"/>
    <lineage>
        <taxon>Bacteria</taxon>
        <taxon>Bacillati</taxon>
        <taxon>Actinomycetota</taxon>
        <taxon>Actinomycetes</taxon>
        <taxon>Mycobacteriales</taxon>
        <taxon>Mycobacteriaceae</taxon>
        <taxon>Mycobacterium</taxon>
    </lineage>
</organism>
<feature type="domain" description="Flavodoxin-like fold" evidence="7">
    <location>
        <begin position="3"/>
        <end position="162"/>
    </location>
</feature>
<dbReference type="Gene3D" id="3.40.50.360">
    <property type="match status" value="1"/>
</dbReference>
<comment type="function">
    <text evidence="6">Also exhibits azoreductase activity. Catalyzes the reductive cleavage of the azo bond in aromatic azo compounds to the corresponding amines.</text>
</comment>
<dbReference type="InterPro" id="IPR050104">
    <property type="entry name" value="FMN-dep_NADH:Q_OxRdtase_AzoR1"/>
</dbReference>
<comment type="subunit">
    <text evidence="6">Homodimer.</text>
</comment>
<evidence type="ECO:0000256" key="5">
    <source>
        <dbReference type="ARBA" id="ARBA00048542"/>
    </source>
</evidence>
<dbReference type="AlphaFoldDB" id="A0A1X0A8D8"/>
<gene>
    <name evidence="6" type="primary">azoR</name>
    <name evidence="8" type="ORF">BST13_32140</name>
</gene>
<evidence type="ECO:0000256" key="2">
    <source>
        <dbReference type="ARBA" id="ARBA00022643"/>
    </source>
</evidence>
<keyword evidence="3 6" id="KW-0560">Oxidoreductase</keyword>
<comment type="similarity">
    <text evidence="6">Belongs to the azoreductase type 1 family.</text>
</comment>
<sequence>MSHLLHIDSSVRGDKSVSRQLTARAAARWQAAHAQGTVTYRDLAVDPIPHLDASTGLARMTPAEQRTPAQHTSFALSQQLIDEIKLANTVLLGMPLYNYGPPSTVKAWVDHIVARGVAIGADGAGLLGDTEFIVIQTRGGGYGPGTPRHGWDHAETWLPHGVAPIGLQPQFISAELTSADTYPHMADLKPQAKESLDRAISQIDALWESAGNVA</sequence>
<comment type="function">
    <text evidence="6">Quinone reductase that provides resistance to thiol-specific stress caused by electrophilic quinones.</text>
</comment>
<proteinExistence type="inferred from homology"/>
<feature type="binding site" evidence="6">
    <location>
        <position position="10"/>
    </location>
    <ligand>
        <name>FMN</name>
        <dbReference type="ChEBI" id="CHEBI:58210"/>
    </ligand>
</feature>
<evidence type="ECO:0000259" key="7">
    <source>
        <dbReference type="Pfam" id="PF02525"/>
    </source>
</evidence>
<dbReference type="SUPFAM" id="SSF52218">
    <property type="entry name" value="Flavoproteins"/>
    <property type="match status" value="1"/>
</dbReference>
<reference evidence="8 9" key="1">
    <citation type="submission" date="2017-02" db="EMBL/GenBank/DDBJ databases">
        <title>The new phylogeny of genus Mycobacterium.</title>
        <authorList>
            <person name="Tortoli E."/>
            <person name="Trovato A."/>
            <person name="Cirillo D.M."/>
        </authorList>
    </citation>
    <scope>NUCLEOTIDE SEQUENCE [LARGE SCALE GENOMIC DNA]</scope>
    <source>
        <strain evidence="8 9">RW6</strain>
    </source>
</reference>
<dbReference type="RefSeq" id="WP_083169358.1">
    <property type="nucleotide sequence ID" value="NZ_MVHF01000050.1"/>
</dbReference>
<keyword evidence="1 6" id="KW-0285">Flavoprotein</keyword>
<dbReference type="Pfam" id="PF02525">
    <property type="entry name" value="Flavodoxin_2"/>
    <property type="match status" value="1"/>
</dbReference>
<dbReference type="PANTHER" id="PTHR43741:SF4">
    <property type="entry name" value="FMN-DEPENDENT NADH:QUINONE OXIDOREDUCTASE"/>
    <property type="match status" value="1"/>
</dbReference>
<dbReference type="EC" id="1.7.1.17" evidence="6"/>
<keyword evidence="2 6" id="KW-0288">FMN</keyword>
<feature type="binding site" evidence="6">
    <location>
        <begin position="137"/>
        <end position="140"/>
    </location>
    <ligand>
        <name>FMN</name>
        <dbReference type="ChEBI" id="CHEBI:58210"/>
    </ligand>
</feature>
<protein>
    <recommendedName>
        <fullName evidence="6">FMN dependent NADH:quinone oxidoreductase</fullName>
        <ecNumber evidence="6">1.6.5.-</ecNumber>
    </recommendedName>
    <alternativeName>
        <fullName evidence="6">Azo-dye reductase</fullName>
    </alternativeName>
    <alternativeName>
        <fullName evidence="6">FMN-dependent NADH-azo compound oxidoreductase</fullName>
    </alternativeName>
    <alternativeName>
        <fullName evidence="6">FMN-dependent NADH-azoreductase</fullName>
        <ecNumber evidence="6">1.7.1.17</ecNumber>
    </alternativeName>
</protein>
<dbReference type="EC" id="1.6.5.-" evidence="6"/>
<comment type="caution">
    <text evidence="6">Lacks conserved residue(s) required for the propagation of feature annotation.</text>
</comment>
<dbReference type="PANTHER" id="PTHR43741">
    <property type="entry name" value="FMN-DEPENDENT NADH-AZOREDUCTASE 1"/>
    <property type="match status" value="1"/>
</dbReference>
<dbReference type="GO" id="GO:0009055">
    <property type="term" value="F:electron transfer activity"/>
    <property type="evidence" value="ECO:0007669"/>
    <property type="project" value="UniProtKB-UniRule"/>
</dbReference>
<evidence type="ECO:0000256" key="4">
    <source>
        <dbReference type="ARBA" id="ARBA00023027"/>
    </source>
</evidence>
<evidence type="ECO:0000256" key="1">
    <source>
        <dbReference type="ARBA" id="ARBA00022630"/>
    </source>
</evidence>
<feature type="binding site" evidence="6">
    <location>
        <begin position="16"/>
        <end position="18"/>
    </location>
    <ligand>
        <name>FMN</name>
        <dbReference type="ChEBI" id="CHEBI:58210"/>
    </ligand>
</feature>
<comment type="catalytic activity">
    <reaction evidence="6">
        <text>2 a quinone + NADH + H(+) = 2 a 1,4-benzosemiquinone + NAD(+)</text>
        <dbReference type="Rhea" id="RHEA:65952"/>
        <dbReference type="ChEBI" id="CHEBI:15378"/>
        <dbReference type="ChEBI" id="CHEBI:57540"/>
        <dbReference type="ChEBI" id="CHEBI:57945"/>
        <dbReference type="ChEBI" id="CHEBI:132124"/>
        <dbReference type="ChEBI" id="CHEBI:134225"/>
    </reaction>
</comment>
<comment type="catalytic activity">
    <reaction evidence="5">
        <text>N,N-dimethyl-1,4-phenylenediamine + anthranilate + 2 NAD(+) = 2-(4-dimethylaminophenyl)diazenylbenzoate + 2 NADH + 2 H(+)</text>
        <dbReference type="Rhea" id="RHEA:55872"/>
        <dbReference type="ChEBI" id="CHEBI:15378"/>
        <dbReference type="ChEBI" id="CHEBI:15783"/>
        <dbReference type="ChEBI" id="CHEBI:16567"/>
        <dbReference type="ChEBI" id="CHEBI:57540"/>
        <dbReference type="ChEBI" id="CHEBI:57945"/>
        <dbReference type="ChEBI" id="CHEBI:71579"/>
        <dbReference type="EC" id="1.7.1.17"/>
    </reaction>
    <physiologicalReaction direction="right-to-left" evidence="5">
        <dbReference type="Rhea" id="RHEA:55874"/>
    </physiologicalReaction>
</comment>
<dbReference type="InterPro" id="IPR029039">
    <property type="entry name" value="Flavoprotein-like_sf"/>
</dbReference>
<evidence type="ECO:0000313" key="9">
    <source>
        <dbReference type="Proteomes" id="UP000192448"/>
    </source>
</evidence>
<accession>A0A1X0A8D8</accession>
<evidence type="ECO:0000256" key="3">
    <source>
        <dbReference type="ARBA" id="ARBA00023002"/>
    </source>
</evidence>
<dbReference type="OrthoDB" id="9805013at2"/>
<name>A0A1X0A8D8_9MYCO</name>
<dbReference type="EMBL" id="MVHF01000050">
    <property type="protein sequence ID" value="ORA26309.1"/>
    <property type="molecule type" value="Genomic_DNA"/>
</dbReference>
<keyword evidence="9" id="KW-1185">Reference proteome</keyword>
<evidence type="ECO:0000313" key="8">
    <source>
        <dbReference type="EMBL" id="ORA26309.1"/>
    </source>
</evidence>
<dbReference type="InterPro" id="IPR023048">
    <property type="entry name" value="NADH:quinone_OxRdtase_FMN_depd"/>
</dbReference>
<dbReference type="InterPro" id="IPR003680">
    <property type="entry name" value="Flavodoxin_fold"/>
</dbReference>
<dbReference type="Proteomes" id="UP000192448">
    <property type="component" value="Unassembled WGS sequence"/>
</dbReference>
<comment type="cofactor">
    <cofactor evidence="6">
        <name>FMN</name>
        <dbReference type="ChEBI" id="CHEBI:58210"/>
    </cofactor>
    <text evidence="6">Binds 1 FMN per subunit.</text>
</comment>
<dbReference type="HAMAP" id="MF_01216">
    <property type="entry name" value="Azoreductase_type1"/>
    <property type="match status" value="1"/>
</dbReference>
<evidence type="ECO:0000256" key="6">
    <source>
        <dbReference type="HAMAP-Rule" id="MF_01216"/>
    </source>
</evidence>
<keyword evidence="4 6" id="KW-0520">NAD</keyword>
<comment type="caution">
    <text evidence="8">The sequence shown here is derived from an EMBL/GenBank/DDBJ whole genome shotgun (WGS) entry which is preliminary data.</text>
</comment>
<dbReference type="GO" id="GO:0010181">
    <property type="term" value="F:FMN binding"/>
    <property type="evidence" value="ECO:0007669"/>
    <property type="project" value="UniProtKB-UniRule"/>
</dbReference>
<dbReference type="GO" id="GO:0016652">
    <property type="term" value="F:oxidoreductase activity, acting on NAD(P)H as acceptor"/>
    <property type="evidence" value="ECO:0007669"/>
    <property type="project" value="UniProtKB-UniRule"/>
</dbReference>
<dbReference type="GO" id="GO:0016655">
    <property type="term" value="F:oxidoreductase activity, acting on NAD(P)H, quinone or similar compound as acceptor"/>
    <property type="evidence" value="ECO:0007669"/>
    <property type="project" value="InterPro"/>
</dbReference>
<dbReference type="STRING" id="1927124.BST13_32140"/>